<dbReference type="OrthoDB" id="9786619at2"/>
<evidence type="ECO:0000313" key="1">
    <source>
        <dbReference type="EMBL" id="NAW35530.1"/>
    </source>
</evidence>
<proteinExistence type="predicted"/>
<evidence type="ECO:0008006" key="3">
    <source>
        <dbReference type="Google" id="ProtNLM"/>
    </source>
</evidence>
<reference evidence="1 2" key="1">
    <citation type="submission" date="2019-12" db="EMBL/GenBank/DDBJ databases">
        <title>Draft genome sequencing of Halomonas alimentaria DSM 15356.</title>
        <authorList>
            <person name="Pandiyan K."/>
            <person name="Kushwaha P."/>
            <person name="Gowdham M."/>
            <person name="Chakdar H."/>
            <person name="Singh A."/>
            <person name="Kumar M."/>
            <person name="Saxena A.K."/>
        </authorList>
    </citation>
    <scope>NUCLEOTIDE SEQUENCE [LARGE SCALE GENOMIC DNA]</scope>
    <source>
        <strain evidence="1 2">DSM 15356</strain>
    </source>
</reference>
<comment type="caution">
    <text evidence="1">The sequence shown here is derived from an EMBL/GenBank/DDBJ whole genome shotgun (WGS) entry which is preliminary data.</text>
</comment>
<protein>
    <recommendedName>
        <fullName evidence="3">CENP-V/GFA domain-containing protein</fullName>
    </recommendedName>
</protein>
<gene>
    <name evidence="1" type="ORF">GRB96_14055</name>
</gene>
<name>A0A7X4W6Y2_9GAMM</name>
<dbReference type="AlphaFoldDB" id="A0A7X4W6Y2"/>
<evidence type="ECO:0000313" key="2">
    <source>
        <dbReference type="Proteomes" id="UP000487929"/>
    </source>
</evidence>
<dbReference type="EMBL" id="WUTT01000001">
    <property type="protein sequence ID" value="NAW35530.1"/>
    <property type="molecule type" value="Genomic_DNA"/>
</dbReference>
<organism evidence="1 2">
    <name type="scientific">Halomonas alimentaria</name>
    <dbReference type="NCBI Taxonomy" id="147248"/>
    <lineage>
        <taxon>Bacteria</taxon>
        <taxon>Pseudomonadati</taxon>
        <taxon>Pseudomonadota</taxon>
        <taxon>Gammaproteobacteria</taxon>
        <taxon>Oceanospirillales</taxon>
        <taxon>Halomonadaceae</taxon>
        <taxon>Halomonas</taxon>
    </lineage>
</organism>
<sequence>MSNGPYGQLACDCGAVTLLVCGGSLGNGRDAEGEPVSLWPQEAIQLGQGADELEVVPDARGLAAWQCRRCGERLLHIDDEAGMVVLAGSSEEGDEAGLALTTAQQRRLAELGYRVADGA</sequence>
<keyword evidence="2" id="KW-1185">Reference proteome</keyword>
<dbReference type="Proteomes" id="UP000487929">
    <property type="component" value="Unassembled WGS sequence"/>
</dbReference>
<dbReference type="RefSeq" id="WP_161432705.1">
    <property type="nucleotide sequence ID" value="NZ_WUTT01000001.1"/>
</dbReference>
<accession>A0A7X4W6Y2</accession>